<keyword evidence="3" id="KW-1185">Reference proteome</keyword>
<dbReference type="PANTHER" id="PTHR34883:SF16">
    <property type="entry name" value="RICH PROTEIN, PUTATIVE-RELATED"/>
    <property type="match status" value="1"/>
</dbReference>
<sequence>PALIFSKLIILCNRIDGELSIDIGSYKHHVLVGENGAKLFEPDRLNANIGDKIVFHFQSINHTLTESSLQSPCSSSRQFDTGFHQFDPTGSRDLTLTLTVDTLTPQWYFCKQLSPLPHCHAGMIFAINPGDHMSEFQQNAKTRNVPSSSVRGTPRPTHSMPTGLLAPISLPARSKTASATTSIVILTKTITKSCQTSIAAVNMQSSSAGKRNTSRSSASESLSATIWDRIGKVTLRYLIFLLA</sequence>
<feature type="compositionally biased region" description="Polar residues" evidence="1">
    <location>
        <begin position="142"/>
        <end position="151"/>
    </location>
</feature>
<feature type="region of interest" description="Disordered" evidence="1">
    <location>
        <begin position="142"/>
        <end position="162"/>
    </location>
</feature>
<name>A0A319EDE4_9EURO</name>
<evidence type="ECO:0000313" key="2">
    <source>
        <dbReference type="EMBL" id="PYH98838.1"/>
    </source>
</evidence>
<dbReference type="Proteomes" id="UP000247810">
    <property type="component" value="Unassembled WGS sequence"/>
</dbReference>
<dbReference type="InterPro" id="IPR052953">
    <property type="entry name" value="Ser-rich/MCO-related"/>
</dbReference>
<organism evidence="2 3">
    <name type="scientific">Aspergillus ellipticus CBS 707.79</name>
    <dbReference type="NCBI Taxonomy" id="1448320"/>
    <lineage>
        <taxon>Eukaryota</taxon>
        <taxon>Fungi</taxon>
        <taxon>Dikarya</taxon>
        <taxon>Ascomycota</taxon>
        <taxon>Pezizomycotina</taxon>
        <taxon>Eurotiomycetes</taxon>
        <taxon>Eurotiomycetidae</taxon>
        <taxon>Eurotiales</taxon>
        <taxon>Aspergillaceae</taxon>
        <taxon>Aspergillus</taxon>
        <taxon>Aspergillus subgen. Circumdati</taxon>
    </lineage>
</organism>
<evidence type="ECO:0000256" key="1">
    <source>
        <dbReference type="SAM" id="MobiDB-lite"/>
    </source>
</evidence>
<proteinExistence type="predicted"/>
<dbReference type="OrthoDB" id="2331100at2759"/>
<dbReference type="InterPro" id="IPR008972">
    <property type="entry name" value="Cupredoxin"/>
</dbReference>
<gene>
    <name evidence="2" type="ORF">BO71DRAFT_24848</name>
</gene>
<dbReference type="EMBL" id="KZ825808">
    <property type="protein sequence ID" value="PYH98838.1"/>
    <property type="molecule type" value="Genomic_DNA"/>
</dbReference>
<protein>
    <recommendedName>
        <fullName evidence="4">Cupredoxin</fullName>
    </recommendedName>
</protein>
<dbReference type="AlphaFoldDB" id="A0A319EDE4"/>
<evidence type="ECO:0000313" key="3">
    <source>
        <dbReference type="Proteomes" id="UP000247810"/>
    </source>
</evidence>
<reference evidence="2 3" key="1">
    <citation type="submission" date="2018-02" db="EMBL/GenBank/DDBJ databases">
        <title>The genomes of Aspergillus section Nigri reveals drivers in fungal speciation.</title>
        <authorList>
            <consortium name="DOE Joint Genome Institute"/>
            <person name="Vesth T.C."/>
            <person name="Nybo J."/>
            <person name="Theobald S."/>
            <person name="Brandl J."/>
            <person name="Frisvad J.C."/>
            <person name="Nielsen K.F."/>
            <person name="Lyhne E.K."/>
            <person name="Kogle M.E."/>
            <person name="Kuo A."/>
            <person name="Riley R."/>
            <person name="Clum A."/>
            <person name="Nolan M."/>
            <person name="Lipzen A."/>
            <person name="Salamov A."/>
            <person name="Henrissat B."/>
            <person name="Wiebenga A."/>
            <person name="De vries R.P."/>
            <person name="Grigoriev I.V."/>
            <person name="Mortensen U.H."/>
            <person name="Andersen M.R."/>
            <person name="Baker S.E."/>
        </authorList>
    </citation>
    <scope>NUCLEOTIDE SEQUENCE [LARGE SCALE GENOMIC DNA]</scope>
    <source>
        <strain evidence="2 3">CBS 707.79</strain>
    </source>
</reference>
<dbReference type="STRING" id="1448320.A0A319EDE4"/>
<dbReference type="PANTHER" id="PTHR34883">
    <property type="entry name" value="SERINE-RICH PROTEIN, PUTATIVE-RELATED-RELATED"/>
    <property type="match status" value="1"/>
</dbReference>
<accession>A0A319EDE4</accession>
<dbReference type="SUPFAM" id="SSF49503">
    <property type="entry name" value="Cupredoxins"/>
    <property type="match status" value="1"/>
</dbReference>
<dbReference type="VEuPathDB" id="FungiDB:BO71DRAFT_24848"/>
<evidence type="ECO:0008006" key="4">
    <source>
        <dbReference type="Google" id="ProtNLM"/>
    </source>
</evidence>
<feature type="non-terminal residue" evidence="2">
    <location>
        <position position="1"/>
    </location>
</feature>
<dbReference type="Gene3D" id="2.60.40.420">
    <property type="entry name" value="Cupredoxins - blue copper proteins"/>
    <property type="match status" value="1"/>
</dbReference>